<reference evidence="6 7" key="1">
    <citation type="journal article" date="2017" name="Nature">
        <title>The Apostasia genome and the evolution of orchids.</title>
        <authorList>
            <person name="Zhang G.Q."/>
            <person name="Liu K.W."/>
            <person name="Li Z."/>
            <person name="Lohaus R."/>
            <person name="Hsiao Y.Y."/>
            <person name="Niu S.C."/>
            <person name="Wang J.Y."/>
            <person name="Lin Y.C."/>
            <person name="Xu Q."/>
            <person name="Chen L.J."/>
            <person name="Yoshida K."/>
            <person name="Fujiwara S."/>
            <person name="Wang Z.W."/>
            <person name="Zhang Y.Q."/>
            <person name="Mitsuda N."/>
            <person name="Wang M."/>
            <person name="Liu G.H."/>
            <person name="Pecoraro L."/>
            <person name="Huang H.X."/>
            <person name="Xiao X.J."/>
            <person name="Lin M."/>
            <person name="Wu X.Y."/>
            <person name="Wu W.L."/>
            <person name="Chen Y.Y."/>
            <person name="Chang S.B."/>
            <person name="Sakamoto S."/>
            <person name="Ohme-Takagi M."/>
            <person name="Yagi M."/>
            <person name="Zeng S.J."/>
            <person name="Shen C.Y."/>
            <person name="Yeh C.M."/>
            <person name="Luo Y.B."/>
            <person name="Tsai W.C."/>
            <person name="Van de Peer Y."/>
            <person name="Liu Z.J."/>
        </authorList>
    </citation>
    <scope>NUCLEOTIDE SEQUENCE [LARGE SCALE GENOMIC DNA]</scope>
    <source>
        <strain evidence="7">cv. Shenzhen</strain>
        <tissue evidence="6">Stem</tissue>
    </source>
</reference>
<dbReference type="GO" id="GO:0006355">
    <property type="term" value="P:regulation of DNA-templated transcription"/>
    <property type="evidence" value="ECO:0007669"/>
    <property type="project" value="InterPro"/>
</dbReference>
<organism evidence="6 7">
    <name type="scientific">Apostasia shenzhenica</name>
    <dbReference type="NCBI Taxonomy" id="1088818"/>
    <lineage>
        <taxon>Eukaryota</taxon>
        <taxon>Viridiplantae</taxon>
        <taxon>Streptophyta</taxon>
        <taxon>Embryophyta</taxon>
        <taxon>Tracheophyta</taxon>
        <taxon>Spermatophyta</taxon>
        <taxon>Magnoliopsida</taxon>
        <taxon>Liliopsida</taxon>
        <taxon>Asparagales</taxon>
        <taxon>Orchidaceae</taxon>
        <taxon>Apostasioideae</taxon>
        <taxon>Apostasia</taxon>
    </lineage>
</organism>
<keyword evidence="2" id="KW-0805">Transcription regulation</keyword>
<dbReference type="InterPro" id="IPR036638">
    <property type="entry name" value="HLH_DNA-bd_sf"/>
</dbReference>
<comment type="similarity">
    <text evidence="1">Belongs to the bHLH protein family.</text>
</comment>
<feature type="domain" description="IBH1-like N-terminal" evidence="5">
    <location>
        <begin position="36"/>
        <end position="69"/>
    </location>
</feature>
<gene>
    <name evidence="6" type="ORF">AXF42_Ash006549</name>
</gene>
<feature type="signal peptide" evidence="4">
    <location>
        <begin position="1"/>
        <end position="21"/>
    </location>
</feature>
<feature type="chain" id="PRO_5014169236" description="IBH1-like N-terminal domain-containing protein" evidence="4">
    <location>
        <begin position="22"/>
        <end position="152"/>
    </location>
</feature>
<dbReference type="SUPFAM" id="SSF47459">
    <property type="entry name" value="HLH, helix-loop-helix DNA-binding domain"/>
    <property type="match status" value="1"/>
</dbReference>
<keyword evidence="7" id="KW-1185">Reference proteome</keyword>
<evidence type="ECO:0000313" key="7">
    <source>
        <dbReference type="Proteomes" id="UP000236161"/>
    </source>
</evidence>
<evidence type="ECO:0000256" key="4">
    <source>
        <dbReference type="SAM" id="SignalP"/>
    </source>
</evidence>
<evidence type="ECO:0000256" key="1">
    <source>
        <dbReference type="ARBA" id="ARBA00005510"/>
    </source>
</evidence>
<evidence type="ECO:0000256" key="3">
    <source>
        <dbReference type="ARBA" id="ARBA00023163"/>
    </source>
</evidence>
<dbReference type="AlphaFoldDB" id="A0A2I0AZF5"/>
<name>A0A2I0AZF5_9ASPA</name>
<keyword evidence="4" id="KW-0732">Signal</keyword>
<evidence type="ECO:0000259" key="5">
    <source>
        <dbReference type="Pfam" id="PF26576"/>
    </source>
</evidence>
<dbReference type="Proteomes" id="UP000236161">
    <property type="component" value="Unassembled WGS sequence"/>
</dbReference>
<keyword evidence="3" id="KW-0804">Transcription</keyword>
<sequence length="152" mass="16918">MKRNVSSTTIMAFHFLRSLLHLNSYGGGGGGGVSPLRRSLRIRQAAYTSMAVAAGPRRAWSTALLRRLSPRRPHHRRAAPLRRNKIRVLGEVRRGVDDGDAALRKVVPGGDRLDCCSLLEETASYIEFLSMQVELMQRISSRSACIDLVRSF</sequence>
<dbReference type="InterPro" id="IPR044660">
    <property type="entry name" value="IBH1-like"/>
</dbReference>
<dbReference type="PANTHER" id="PTHR33124:SF40">
    <property type="entry name" value="TRANSCRIPTION FACTOR IBH1"/>
    <property type="match status" value="1"/>
</dbReference>
<evidence type="ECO:0000256" key="2">
    <source>
        <dbReference type="ARBA" id="ARBA00023015"/>
    </source>
</evidence>
<proteinExistence type="inferred from homology"/>
<accession>A0A2I0AZF5</accession>
<dbReference type="GO" id="GO:0046983">
    <property type="term" value="F:protein dimerization activity"/>
    <property type="evidence" value="ECO:0007669"/>
    <property type="project" value="InterPro"/>
</dbReference>
<dbReference type="EMBL" id="KZ451935">
    <property type="protein sequence ID" value="PKA60914.1"/>
    <property type="molecule type" value="Genomic_DNA"/>
</dbReference>
<dbReference type="PANTHER" id="PTHR33124">
    <property type="entry name" value="TRANSCRIPTION FACTOR IBH1-LIKE 1"/>
    <property type="match status" value="1"/>
</dbReference>
<dbReference type="Pfam" id="PF26576">
    <property type="entry name" value="IBH1_N"/>
    <property type="match status" value="1"/>
</dbReference>
<protein>
    <recommendedName>
        <fullName evidence="5">IBH1-like N-terminal domain-containing protein</fullName>
    </recommendedName>
</protein>
<dbReference type="InterPro" id="IPR059002">
    <property type="entry name" value="IBH1_N"/>
</dbReference>
<dbReference type="OrthoDB" id="786845at2759"/>
<evidence type="ECO:0000313" key="6">
    <source>
        <dbReference type="EMBL" id="PKA60914.1"/>
    </source>
</evidence>